<sequence>MKQDDQLLKDVVEIDETYIGGKEKNKHGDKQLNAGCGRDERT</sequence>
<gene>
    <name evidence="2" type="ORF">BECKMB1821G_GA0114241_100511</name>
    <name evidence="4" type="ORF">BECKMB1821H_GA0114242_100511</name>
    <name evidence="3" type="ORF">BECKMB1821I_GA0114274_100511</name>
</gene>
<evidence type="ECO:0000313" key="3">
    <source>
        <dbReference type="EMBL" id="VFK27868.1"/>
    </source>
</evidence>
<evidence type="ECO:0000256" key="1">
    <source>
        <dbReference type="SAM" id="MobiDB-lite"/>
    </source>
</evidence>
<accession>A0A451B839</accession>
<protein>
    <submittedName>
        <fullName evidence="4">Uncharacterized protein</fullName>
    </submittedName>
</protein>
<evidence type="ECO:0000313" key="4">
    <source>
        <dbReference type="EMBL" id="VFK74446.1"/>
    </source>
</evidence>
<organism evidence="4">
    <name type="scientific">Candidatus Kentrum sp. MB</name>
    <dbReference type="NCBI Taxonomy" id="2138164"/>
    <lineage>
        <taxon>Bacteria</taxon>
        <taxon>Pseudomonadati</taxon>
        <taxon>Pseudomonadota</taxon>
        <taxon>Gammaproteobacteria</taxon>
        <taxon>Candidatus Kentrum</taxon>
    </lineage>
</organism>
<evidence type="ECO:0000313" key="2">
    <source>
        <dbReference type="EMBL" id="VFK23468.1"/>
    </source>
</evidence>
<dbReference type="EMBL" id="CAADGH010000005">
    <property type="protein sequence ID" value="VFK74446.1"/>
    <property type="molecule type" value="Genomic_DNA"/>
</dbReference>
<feature type="compositionally biased region" description="Basic and acidic residues" evidence="1">
    <location>
        <begin position="21"/>
        <end position="30"/>
    </location>
</feature>
<feature type="region of interest" description="Disordered" evidence="1">
    <location>
        <begin position="19"/>
        <end position="42"/>
    </location>
</feature>
<name>A0A451B839_9GAMM</name>
<reference evidence="4" key="1">
    <citation type="submission" date="2019-02" db="EMBL/GenBank/DDBJ databases">
        <authorList>
            <person name="Gruber-Vodicka R. H."/>
            <person name="Seah K. B. B."/>
        </authorList>
    </citation>
    <scope>NUCLEOTIDE SEQUENCE</scope>
    <source>
        <strain evidence="2">BECK_BZ197</strain>
        <strain evidence="4">BECK_BZ198</strain>
        <strain evidence="3">BECK_BZ199</strain>
    </source>
</reference>
<proteinExistence type="predicted"/>
<dbReference type="EMBL" id="CAADFO010000005">
    <property type="protein sequence ID" value="VFK23468.1"/>
    <property type="molecule type" value="Genomic_DNA"/>
</dbReference>
<dbReference type="AlphaFoldDB" id="A0A451B839"/>
<dbReference type="EMBL" id="CAADFQ010000005">
    <property type="protein sequence ID" value="VFK27868.1"/>
    <property type="molecule type" value="Genomic_DNA"/>
</dbReference>